<dbReference type="AlphaFoldDB" id="A0A6J6EGQ3"/>
<evidence type="ECO:0000313" key="2">
    <source>
        <dbReference type="EMBL" id="CAB4574639.1"/>
    </source>
</evidence>
<evidence type="ECO:0000256" key="1">
    <source>
        <dbReference type="SAM" id="Phobius"/>
    </source>
</evidence>
<gene>
    <name evidence="2" type="ORF">UFOPK1740_00482</name>
</gene>
<dbReference type="EMBL" id="CAEZTU010000013">
    <property type="protein sequence ID" value="CAB4574639.1"/>
    <property type="molecule type" value="Genomic_DNA"/>
</dbReference>
<organism evidence="2">
    <name type="scientific">freshwater metagenome</name>
    <dbReference type="NCBI Taxonomy" id="449393"/>
    <lineage>
        <taxon>unclassified sequences</taxon>
        <taxon>metagenomes</taxon>
        <taxon>ecological metagenomes</taxon>
    </lineage>
</organism>
<reference evidence="2" key="1">
    <citation type="submission" date="2020-05" db="EMBL/GenBank/DDBJ databases">
        <authorList>
            <person name="Chiriac C."/>
            <person name="Salcher M."/>
            <person name="Ghai R."/>
            <person name="Kavagutti S V."/>
        </authorList>
    </citation>
    <scope>NUCLEOTIDE SEQUENCE</scope>
</reference>
<feature type="transmembrane region" description="Helical" evidence="1">
    <location>
        <begin position="78"/>
        <end position="99"/>
    </location>
</feature>
<keyword evidence="1" id="KW-0812">Transmembrane</keyword>
<name>A0A6J6EGQ3_9ZZZZ</name>
<accession>A0A6J6EGQ3</accession>
<sequence length="110" mass="12787">MQKPSLTDWRSLYLYLVCLICIVTILFTTFSLVDNIMRLVYPAPAYLDPYMSQPMKVDMELLKEQQAQTELRNGITGLIGNITAYALVIPLFIFHWRLANKKTTKTRSRK</sequence>
<feature type="transmembrane region" description="Helical" evidence="1">
    <location>
        <begin position="12"/>
        <end position="33"/>
    </location>
</feature>
<keyword evidence="1" id="KW-0472">Membrane</keyword>
<protein>
    <submittedName>
        <fullName evidence="2">Unannotated protein</fullName>
    </submittedName>
</protein>
<proteinExistence type="predicted"/>
<keyword evidence="1" id="KW-1133">Transmembrane helix</keyword>